<dbReference type="Gene3D" id="1.10.1040.10">
    <property type="entry name" value="N-(1-d-carboxylethyl)-l-norvaline Dehydrogenase, domain 2"/>
    <property type="match status" value="1"/>
</dbReference>
<dbReference type="Pfam" id="PF02317">
    <property type="entry name" value="Octopine_DH"/>
    <property type="match status" value="1"/>
</dbReference>
<organism evidence="2 3">
    <name type="scientific">Toxoplasma gondii GAB2-2007-GAL-DOM2</name>
    <dbReference type="NCBI Taxonomy" id="1130820"/>
    <lineage>
        <taxon>Eukaryota</taxon>
        <taxon>Sar</taxon>
        <taxon>Alveolata</taxon>
        <taxon>Apicomplexa</taxon>
        <taxon>Conoidasida</taxon>
        <taxon>Coccidia</taxon>
        <taxon>Eucoccidiorida</taxon>
        <taxon>Eimeriorina</taxon>
        <taxon>Sarcocystidae</taxon>
        <taxon>Toxoplasma</taxon>
    </lineage>
</organism>
<dbReference type="AlphaFoldDB" id="A0A086KDF8"/>
<dbReference type="SUPFAM" id="SSF51735">
    <property type="entry name" value="NAD(P)-binding Rossmann-fold domains"/>
    <property type="match status" value="1"/>
</dbReference>
<feature type="domain" description="Opine dehydrogenase" evidence="1">
    <location>
        <begin position="209"/>
        <end position="378"/>
    </location>
</feature>
<evidence type="ECO:0000313" key="3">
    <source>
        <dbReference type="Proteomes" id="UP000028837"/>
    </source>
</evidence>
<dbReference type="PANTHER" id="PTHR38015:SF1">
    <property type="entry name" value="OPINE DEHYDROGENASE DOMAIN-CONTAINING PROTEIN"/>
    <property type="match status" value="1"/>
</dbReference>
<gene>
    <name evidence="2" type="ORF">TGDOM2_290200</name>
</gene>
<dbReference type="InterPro" id="IPR051729">
    <property type="entry name" value="Opine/Lysopine_DH"/>
</dbReference>
<dbReference type="InterPro" id="IPR013328">
    <property type="entry name" value="6PGD_dom2"/>
</dbReference>
<dbReference type="InterPro" id="IPR036291">
    <property type="entry name" value="NAD(P)-bd_dom_sf"/>
</dbReference>
<name>A0A086KDF8_TOXGO</name>
<proteinExistence type="predicted"/>
<comment type="caution">
    <text evidence="2">The sequence shown here is derived from an EMBL/GenBank/DDBJ whole genome shotgun (WGS) entry which is preliminary data.</text>
</comment>
<dbReference type="InterPro" id="IPR008927">
    <property type="entry name" value="6-PGluconate_DH-like_C_sf"/>
</dbReference>
<dbReference type="InterPro" id="IPR003421">
    <property type="entry name" value="Opine_DH"/>
</dbReference>
<dbReference type="EMBL" id="AHZU02000598">
    <property type="protein sequence ID" value="KFG42426.1"/>
    <property type="molecule type" value="Genomic_DNA"/>
</dbReference>
<accession>A0A086KDF8</accession>
<dbReference type="OrthoDB" id="6058913at2759"/>
<evidence type="ECO:0000259" key="1">
    <source>
        <dbReference type="Pfam" id="PF02317"/>
    </source>
</evidence>
<dbReference type="Gene3D" id="3.40.50.720">
    <property type="entry name" value="NAD(P)-binding Rossmann-like Domain"/>
    <property type="match status" value="1"/>
</dbReference>
<reference evidence="2 3" key="1">
    <citation type="submission" date="2014-02" db="EMBL/GenBank/DDBJ databases">
        <authorList>
            <person name="Sibley D."/>
            <person name="Venepally P."/>
            <person name="Karamycheva S."/>
            <person name="Hadjithomas M."/>
            <person name="Khan A."/>
            <person name="Brunk B."/>
            <person name="Roos D."/>
            <person name="Caler E."/>
            <person name="Lorenzi H."/>
        </authorList>
    </citation>
    <scope>NUCLEOTIDE SEQUENCE [LARGE SCALE GENOMIC DNA]</scope>
    <source>
        <strain evidence="2 3">GAB2-2007-GAL-DOM2</strain>
    </source>
</reference>
<sequence>MGAPSPVAAGVAARTKSPLLTVCVCGGGNSAHAVAAWLGQAHKNVRVNVLTRQPEKWQKEIRLETKICRWDHLGSITGRVNAVSSDPAEVVPEADLCLICAPANAHFPLLEKIRHHLKAGGIIGTAFGQGGFDWAMLKAFEAEDCRKNLGCYFALQNLPWLCRIIQYGSAVELIGPKDFLNATVVPGNMGQPVRLLISLLFDMPCRLLPNFMAITLSPSNQIIHPARYYSIFHKWDGKTPMKEDEIQWGLYNQFDEMSAEWLEKLSTELQAIKKALTARFPELDLSSVLPIKERVIKHYGADVKDISTLQTVFATNRGYAGCRTPATKVEGGYVPAVNGRLFNEDIPFGLCVLKDIAEQMDVPTPSIDFMIEWHQKLMGKEFLKDGKLNPEMIHETSAPRAYGLTTPEEIVAPSLMAQNATLPFAHIDMLGRLLN</sequence>
<dbReference type="SUPFAM" id="SSF48179">
    <property type="entry name" value="6-phosphogluconate dehydrogenase C-terminal domain-like"/>
    <property type="match status" value="1"/>
</dbReference>
<dbReference type="GO" id="GO:0016491">
    <property type="term" value="F:oxidoreductase activity"/>
    <property type="evidence" value="ECO:0007669"/>
    <property type="project" value="InterPro"/>
</dbReference>
<evidence type="ECO:0000313" key="2">
    <source>
        <dbReference type="EMBL" id="KFG42426.1"/>
    </source>
</evidence>
<protein>
    <submittedName>
        <fullName evidence="2">NAD/NADP octopine/nopaline dehydrogenase, alpha-helical domain-containing protein</fullName>
    </submittedName>
</protein>
<dbReference type="Proteomes" id="UP000028837">
    <property type="component" value="Unassembled WGS sequence"/>
</dbReference>
<dbReference type="PANTHER" id="PTHR38015">
    <property type="entry name" value="BLR6086 PROTEIN"/>
    <property type="match status" value="1"/>
</dbReference>
<dbReference type="VEuPathDB" id="ToxoDB:TGDOM2_290200"/>